<dbReference type="PROSITE" id="PS50297">
    <property type="entry name" value="ANK_REP_REGION"/>
    <property type="match status" value="1"/>
</dbReference>
<reference evidence="2 3" key="1">
    <citation type="submission" date="2023-01" db="EMBL/GenBank/DDBJ databases">
        <title>Analysis of 21 Apiospora genomes using comparative genomics revels a genus with tremendous synthesis potential of carbohydrate active enzymes and secondary metabolites.</title>
        <authorList>
            <person name="Sorensen T."/>
        </authorList>
    </citation>
    <scope>NUCLEOTIDE SEQUENCE [LARGE SCALE GENOMIC DNA]</scope>
    <source>
        <strain evidence="2 3">CBS 33761</strain>
    </source>
</reference>
<gene>
    <name evidence="2" type="ORF">PG993_009135</name>
</gene>
<evidence type="ECO:0000313" key="2">
    <source>
        <dbReference type="EMBL" id="KAK8034140.1"/>
    </source>
</evidence>
<organism evidence="2 3">
    <name type="scientific">Apiospora rasikravindrae</name>
    <dbReference type="NCBI Taxonomy" id="990691"/>
    <lineage>
        <taxon>Eukaryota</taxon>
        <taxon>Fungi</taxon>
        <taxon>Dikarya</taxon>
        <taxon>Ascomycota</taxon>
        <taxon>Pezizomycotina</taxon>
        <taxon>Sordariomycetes</taxon>
        <taxon>Xylariomycetidae</taxon>
        <taxon>Amphisphaeriales</taxon>
        <taxon>Apiosporaceae</taxon>
        <taxon>Apiospora</taxon>
    </lineage>
</organism>
<dbReference type="PROSITE" id="PS50088">
    <property type="entry name" value="ANK_REPEAT"/>
    <property type="match status" value="1"/>
</dbReference>
<dbReference type="InterPro" id="IPR052050">
    <property type="entry name" value="SecEffector_AnkRepeat"/>
</dbReference>
<dbReference type="SMART" id="SM00248">
    <property type="entry name" value="ANK"/>
    <property type="match status" value="4"/>
</dbReference>
<dbReference type="InterPro" id="IPR002110">
    <property type="entry name" value="Ankyrin_rpt"/>
</dbReference>
<dbReference type="Proteomes" id="UP001444661">
    <property type="component" value="Unassembled WGS sequence"/>
</dbReference>
<evidence type="ECO:0000313" key="3">
    <source>
        <dbReference type="Proteomes" id="UP001444661"/>
    </source>
</evidence>
<keyword evidence="3" id="KW-1185">Reference proteome</keyword>
<protein>
    <submittedName>
        <fullName evidence="2">Ankyrin repeat and socs box protein 2</fullName>
    </submittedName>
</protein>
<accession>A0ABR1SIJ6</accession>
<keyword evidence="1" id="KW-0040">ANK repeat</keyword>
<sequence>MSNAEGDRTVLGDIRCLFTSGSTVKAVISSGNVALFRDIIQHLPGDFDANSFKYAYLETAACSGQLEMVRSVLEPPRGPPHQLYGGSFEYAVAQAIRGRHRDVAWFLLRLRGDRSLPRLGDGLLHYGLREAARAGDADMVAYILEMERIRNSSQGLDCCRTPLEIACGEGHEDVVQVLLAAGVDPLGRGKPHRDSGVLPSRSLEKHRVYTTGSMFAAAVDGHVGVADLLIQVGALELGAEDWRLVVRGAIECGQAAFLDWILAQRQGKKKVLSDDEEEEEGWVSDEFDLLGEACVWGNAEILKVLQTHGFLQDRPVWALGLRPAEVERDGESNLESEVTTFQGRGRESLRYGVQPASLRFESPLLAAMSWLREDVVGFLLGIGWPRIEDVTKTSVAPLWREGRFPRRAVRHLLGADVWTWEASDAPP</sequence>
<name>A0ABR1SIJ6_9PEZI</name>
<dbReference type="Pfam" id="PF00023">
    <property type="entry name" value="Ank"/>
    <property type="match status" value="1"/>
</dbReference>
<dbReference type="InterPro" id="IPR036770">
    <property type="entry name" value="Ankyrin_rpt-contain_sf"/>
</dbReference>
<comment type="caution">
    <text evidence="2">The sequence shown here is derived from an EMBL/GenBank/DDBJ whole genome shotgun (WGS) entry which is preliminary data.</text>
</comment>
<dbReference type="SUPFAM" id="SSF48403">
    <property type="entry name" value="Ankyrin repeat"/>
    <property type="match status" value="1"/>
</dbReference>
<dbReference type="PANTHER" id="PTHR46586">
    <property type="entry name" value="ANKYRIN REPEAT-CONTAINING PROTEIN"/>
    <property type="match status" value="1"/>
</dbReference>
<dbReference type="EMBL" id="JAQQWK010000009">
    <property type="protein sequence ID" value="KAK8034140.1"/>
    <property type="molecule type" value="Genomic_DNA"/>
</dbReference>
<proteinExistence type="predicted"/>
<dbReference type="PANTHER" id="PTHR46586:SF3">
    <property type="entry name" value="ANKYRIN REPEAT-CONTAINING PROTEIN"/>
    <property type="match status" value="1"/>
</dbReference>
<feature type="repeat" description="ANK" evidence="1">
    <location>
        <begin position="160"/>
        <end position="190"/>
    </location>
</feature>
<dbReference type="Gene3D" id="1.25.40.20">
    <property type="entry name" value="Ankyrin repeat-containing domain"/>
    <property type="match status" value="1"/>
</dbReference>
<evidence type="ECO:0000256" key="1">
    <source>
        <dbReference type="PROSITE-ProRule" id="PRU00023"/>
    </source>
</evidence>